<dbReference type="InterPro" id="IPR015943">
    <property type="entry name" value="WD40/YVTN_repeat-like_dom_sf"/>
</dbReference>
<feature type="repeat" description="WD" evidence="8">
    <location>
        <begin position="349"/>
        <end position="381"/>
    </location>
</feature>
<dbReference type="GeneID" id="20806795"/>
<evidence type="ECO:0000259" key="10">
    <source>
        <dbReference type="Pfam" id="PF24807"/>
    </source>
</evidence>
<accession>W4GUU4</accession>
<dbReference type="RefSeq" id="XP_009827727.1">
    <property type="nucleotide sequence ID" value="XM_009829425.1"/>
</dbReference>
<dbReference type="InterPro" id="IPR033010">
    <property type="entry name" value="Cdc20/Fizzy"/>
</dbReference>
<dbReference type="OrthoDB" id="10263272at2759"/>
<dbReference type="AlphaFoldDB" id="W4GUU4"/>
<evidence type="ECO:0000313" key="11">
    <source>
        <dbReference type="EMBL" id="ETV83056.1"/>
    </source>
</evidence>
<dbReference type="GO" id="GO:0005680">
    <property type="term" value="C:anaphase-promoting complex"/>
    <property type="evidence" value="ECO:0007669"/>
    <property type="project" value="TreeGrafter"/>
</dbReference>
<dbReference type="CDD" id="cd00200">
    <property type="entry name" value="WD40"/>
    <property type="match status" value="1"/>
</dbReference>
<dbReference type="InterPro" id="IPR001680">
    <property type="entry name" value="WD40_rpt"/>
</dbReference>
<evidence type="ECO:0000256" key="6">
    <source>
        <dbReference type="ARBA" id="ARBA00022776"/>
    </source>
</evidence>
<evidence type="ECO:0000256" key="3">
    <source>
        <dbReference type="ARBA" id="ARBA00022574"/>
    </source>
</evidence>
<feature type="region of interest" description="Disordered" evidence="9">
    <location>
        <begin position="27"/>
        <end position="87"/>
    </location>
</feature>
<dbReference type="SUPFAM" id="SSF50978">
    <property type="entry name" value="WD40 repeat-like"/>
    <property type="match status" value="1"/>
</dbReference>
<dbReference type="GO" id="GO:0051301">
    <property type="term" value="P:cell division"/>
    <property type="evidence" value="ECO:0007669"/>
    <property type="project" value="UniProtKB-KW"/>
</dbReference>
<dbReference type="VEuPathDB" id="FungiDB:H257_04799"/>
<dbReference type="InterPro" id="IPR056150">
    <property type="entry name" value="WD40_CDC20-Fz"/>
</dbReference>
<comment type="pathway">
    <text evidence="1">Protein modification; protein ubiquitination.</text>
</comment>
<evidence type="ECO:0000256" key="2">
    <source>
        <dbReference type="ARBA" id="ARBA00006445"/>
    </source>
</evidence>
<dbReference type="Pfam" id="PF24807">
    <property type="entry name" value="WD40_CDC20-Fz"/>
    <property type="match status" value="1"/>
</dbReference>
<feature type="compositionally biased region" description="Low complexity" evidence="9">
    <location>
        <begin position="36"/>
        <end position="46"/>
    </location>
</feature>
<dbReference type="GO" id="GO:1990757">
    <property type="term" value="F:ubiquitin ligase activator activity"/>
    <property type="evidence" value="ECO:0007669"/>
    <property type="project" value="TreeGrafter"/>
</dbReference>
<keyword evidence="7" id="KW-0131">Cell cycle</keyword>
<dbReference type="Gene3D" id="2.130.10.10">
    <property type="entry name" value="YVTN repeat-like/Quinoprotein amine dehydrogenase"/>
    <property type="match status" value="1"/>
</dbReference>
<gene>
    <name evidence="11" type="ORF">H257_04799</name>
</gene>
<evidence type="ECO:0000256" key="1">
    <source>
        <dbReference type="ARBA" id="ARBA00004906"/>
    </source>
</evidence>
<dbReference type="GO" id="GO:0010997">
    <property type="term" value="F:anaphase-promoting complex binding"/>
    <property type="evidence" value="ECO:0007669"/>
    <property type="project" value="InterPro"/>
</dbReference>
<evidence type="ECO:0000256" key="7">
    <source>
        <dbReference type="ARBA" id="ARBA00023306"/>
    </source>
</evidence>
<feature type="repeat" description="WD" evidence="8">
    <location>
        <begin position="479"/>
        <end position="511"/>
    </location>
</feature>
<evidence type="ECO:0000256" key="4">
    <source>
        <dbReference type="ARBA" id="ARBA00022618"/>
    </source>
</evidence>
<dbReference type="GO" id="GO:1905786">
    <property type="term" value="P:positive regulation of anaphase-promoting complex-dependent catabolic process"/>
    <property type="evidence" value="ECO:0007669"/>
    <property type="project" value="TreeGrafter"/>
</dbReference>
<keyword evidence="4" id="KW-0132">Cell division</keyword>
<dbReference type="FunFam" id="2.130.10.10:FF:000025">
    <property type="entry name" value="FIZZY-related 2 isoform 1"/>
    <property type="match status" value="1"/>
</dbReference>
<feature type="domain" description="CDC20/Fizzy WD40" evidence="10">
    <location>
        <begin position="223"/>
        <end position="510"/>
    </location>
</feature>
<dbReference type="InterPro" id="IPR036322">
    <property type="entry name" value="WD40_repeat_dom_sf"/>
</dbReference>
<keyword evidence="5" id="KW-0677">Repeat</keyword>
<feature type="compositionally biased region" description="Polar residues" evidence="9">
    <location>
        <begin position="47"/>
        <end position="77"/>
    </location>
</feature>
<evidence type="ECO:0000256" key="9">
    <source>
        <dbReference type="SAM" id="MobiDB-lite"/>
    </source>
</evidence>
<dbReference type="SMART" id="SM00320">
    <property type="entry name" value="WD40"/>
    <property type="match status" value="5"/>
</dbReference>
<organism evidence="11">
    <name type="scientific">Aphanomyces astaci</name>
    <name type="common">Crayfish plague agent</name>
    <dbReference type="NCBI Taxonomy" id="112090"/>
    <lineage>
        <taxon>Eukaryota</taxon>
        <taxon>Sar</taxon>
        <taxon>Stramenopiles</taxon>
        <taxon>Oomycota</taxon>
        <taxon>Saprolegniomycetes</taxon>
        <taxon>Saprolegniales</taxon>
        <taxon>Verrucalvaceae</taxon>
        <taxon>Aphanomyces</taxon>
    </lineage>
</organism>
<protein>
    <recommendedName>
        <fullName evidence="10">CDC20/Fizzy WD40 domain-containing protein</fullName>
    </recommendedName>
</protein>
<dbReference type="PANTHER" id="PTHR19918">
    <property type="entry name" value="CELL DIVISION CYCLE 20 CDC20 FIZZY -RELATED"/>
    <property type="match status" value="1"/>
</dbReference>
<reference evidence="11" key="1">
    <citation type="submission" date="2013-12" db="EMBL/GenBank/DDBJ databases">
        <title>The Genome Sequence of Aphanomyces astaci APO3.</title>
        <authorList>
            <consortium name="The Broad Institute Genomics Platform"/>
            <person name="Russ C."/>
            <person name="Tyler B."/>
            <person name="van West P."/>
            <person name="Dieguez-Uribeondo J."/>
            <person name="Young S.K."/>
            <person name="Zeng Q."/>
            <person name="Gargeya S."/>
            <person name="Fitzgerald M."/>
            <person name="Abouelleil A."/>
            <person name="Alvarado L."/>
            <person name="Chapman S.B."/>
            <person name="Gainer-Dewar J."/>
            <person name="Goldberg J."/>
            <person name="Griggs A."/>
            <person name="Gujja S."/>
            <person name="Hansen M."/>
            <person name="Howarth C."/>
            <person name="Imamovic A."/>
            <person name="Ireland A."/>
            <person name="Larimer J."/>
            <person name="McCowan C."/>
            <person name="Murphy C."/>
            <person name="Pearson M."/>
            <person name="Poon T.W."/>
            <person name="Priest M."/>
            <person name="Roberts A."/>
            <person name="Saif S."/>
            <person name="Shea T."/>
            <person name="Sykes S."/>
            <person name="Wortman J."/>
            <person name="Nusbaum C."/>
            <person name="Birren B."/>
        </authorList>
    </citation>
    <scope>NUCLEOTIDE SEQUENCE [LARGE SCALE GENOMIC DNA]</scope>
    <source>
        <strain evidence="11">APO3</strain>
    </source>
</reference>
<dbReference type="GO" id="GO:0031145">
    <property type="term" value="P:anaphase-promoting complex-dependent catabolic process"/>
    <property type="evidence" value="ECO:0007669"/>
    <property type="project" value="TreeGrafter"/>
</dbReference>
<name>W4GUU4_APHAT</name>
<evidence type="ECO:0000256" key="5">
    <source>
        <dbReference type="ARBA" id="ARBA00022737"/>
    </source>
</evidence>
<keyword evidence="3 8" id="KW-0853">WD repeat</keyword>
<sequence length="534" mass="58489">MLANSASSTNPGRVLHSEYEARLLKGHHPITNNCKSPSSSTRSASSRQPPNVENCSQLQHRGSRPNVTSPTTKSHPSSAPRRSKCVYSDRFIPSRTASNLETTFDLLPDMAYPSSKRTQLHPPTNPPPTKNQGDLSLLLQREYLGVDASLASSKPFFDRRVATDPRQSSATTRRNLFRFQSPRDHLSCSFPTTTPLLKRNPLAATSPPLAKQRKIAKSPFKILDAPALQDDFYLNLVDWSSMNILAVGLGSAVYLWSSCTSKVTKLCELGTMVTSVAWSSHGTHLAIGTHHGDVQLWDAVLCLRIRVMTGHTERVGTLAWNSTVLASGSRDKTICLRDPRCPLDVTSTLQGHKQEICGLKWSFDNTQLASGGNDNKLMIWNCHAVHPVLRFTDHTAAVKAIAWSPHQPGLLASGGGTADRCIRFWNTVQGHALQAVDTGSQVCNLVWSKNSNEVVSTHGYSLNQIIVWKYPSMAKVATLTGHTYRVLYLAMSPNGQTIVTGAGDETLRFWNAFAPAPTSQTSSLVLPLGSQHIR</sequence>
<dbReference type="PANTHER" id="PTHR19918:SF1">
    <property type="entry name" value="FIZZY-RELATED PROTEIN HOMOLOG"/>
    <property type="match status" value="1"/>
</dbReference>
<dbReference type="STRING" id="112090.W4GUU4"/>
<feature type="region of interest" description="Disordered" evidence="9">
    <location>
        <begin position="113"/>
        <end position="133"/>
    </location>
</feature>
<proteinExistence type="inferred from homology"/>
<dbReference type="PROSITE" id="PS50294">
    <property type="entry name" value="WD_REPEATS_REGION"/>
    <property type="match status" value="2"/>
</dbReference>
<keyword evidence="6" id="KW-0498">Mitosis</keyword>
<feature type="repeat" description="WD" evidence="8">
    <location>
        <begin position="273"/>
        <end position="298"/>
    </location>
</feature>
<evidence type="ECO:0000256" key="8">
    <source>
        <dbReference type="PROSITE-ProRule" id="PRU00221"/>
    </source>
</evidence>
<comment type="similarity">
    <text evidence="2">Belongs to the WD repeat CDC20/Fizzy family.</text>
</comment>
<dbReference type="PROSITE" id="PS50082">
    <property type="entry name" value="WD_REPEATS_2"/>
    <property type="match status" value="3"/>
</dbReference>
<dbReference type="EMBL" id="KI913121">
    <property type="protein sequence ID" value="ETV83056.1"/>
    <property type="molecule type" value="Genomic_DNA"/>
</dbReference>